<evidence type="ECO:0000313" key="3">
    <source>
        <dbReference type="Proteomes" id="UP000186351"/>
    </source>
</evidence>
<feature type="transmembrane region" description="Helical" evidence="1">
    <location>
        <begin position="71"/>
        <end position="89"/>
    </location>
</feature>
<evidence type="ECO:0000313" key="2">
    <source>
        <dbReference type="EMBL" id="ANU62906.1"/>
    </source>
</evidence>
<dbReference type="EMBL" id="CP015402">
    <property type="protein sequence ID" value="ANU62906.1"/>
    <property type="molecule type" value="Genomic_DNA"/>
</dbReference>
<reference evidence="3" key="1">
    <citation type="submission" date="2016-04" db="EMBL/GenBank/DDBJ databases">
        <title>Complete Genome Sequences of Twelve Strains of a Stable Defined Moderately Diverse Mouse Microbiota 2 (sDMDMm2).</title>
        <authorList>
            <person name="Uchimura Y."/>
            <person name="Wyss M."/>
            <person name="Brugiroux S."/>
            <person name="Limenitakis J.P."/>
            <person name="Stecher B."/>
            <person name="McCoy K.D."/>
            <person name="Macpherson A.J."/>
        </authorList>
    </citation>
    <scope>NUCLEOTIDE SEQUENCE [LARGE SCALE GENOMIC DNA]</scope>
    <source>
        <strain evidence="3">YL27</strain>
    </source>
</reference>
<keyword evidence="1" id="KW-1133">Transmembrane helix</keyword>
<organism evidence="2 3">
    <name type="scientific">Muribaculum intestinale</name>
    <dbReference type="NCBI Taxonomy" id="1796646"/>
    <lineage>
        <taxon>Bacteria</taxon>
        <taxon>Pseudomonadati</taxon>
        <taxon>Bacteroidota</taxon>
        <taxon>Bacteroidia</taxon>
        <taxon>Bacteroidales</taxon>
        <taxon>Muribaculaceae</taxon>
        <taxon>Muribaculum</taxon>
    </lineage>
</organism>
<dbReference type="KEGG" id="pary:A4V02_03675"/>
<keyword evidence="3" id="KW-1185">Reference proteome</keyword>
<dbReference type="AlphaFoldDB" id="A0A1B1S7Y3"/>
<name>A0A1B1S7Y3_9BACT</name>
<keyword evidence="1" id="KW-0472">Membrane</keyword>
<accession>A0A1B1S7Y3</accession>
<dbReference type="Proteomes" id="UP000186351">
    <property type="component" value="Chromosome"/>
</dbReference>
<proteinExistence type="predicted"/>
<evidence type="ECO:0000256" key="1">
    <source>
        <dbReference type="SAM" id="Phobius"/>
    </source>
</evidence>
<gene>
    <name evidence="2" type="ORF">A4V02_03675</name>
</gene>
<protein>
    <submittedName>
        <fullName evidence="2">Uncharacterized protein</fullName>
    </submittedName>
</protein>
<sequence length="116" mass="13377">MFDFIVAISVEFYKVSSQKIIIRAVARLITQLTPRNIGRRNNHNTNPSIAPIIPTNQRITLFMRLRLEMDALPRLFDMLLFVFIVRHFFYASNRLSKFCLLVDTVACGGKEGLFAL</sequence>
<keyword evidence="1" id="KW-0812">Transmembrane</keyword>